<accession>A0ABC8QS14</accession>
<dbReference type="GO" id="GO:0004843">
    <property type="term" value="F:cysteine-type deubiquitinase activity"/>
    <property type="evidence" value="ECO:0007669"/>
    <property type="project" value="UniProtKB-EC"/>
</dbReference>
<organism evidence="5 6">
    <name type="scientific">Cotesia congregata filamentous virus 1</name>
    <dbReference type="NCBI Taxonomy" id="3064291"/>
    <lineage>
        <taxon>Viruses</taxon>
        <taxon>Viruses incertae sedis</taxon>
        <taxon>Naldaviricetes</taxon>
        <taxon>Lefavirales</taxon>
        <taxon>Filamentoviridae</taxon>
        <taxon>Betafilamentovirus</taxon>
        <taxon>Betafilamentovirus cocongregatae</taxon>
    </lineage>
</organism>
<feature type="domain" description="OTU" evidence="4">
    <location>
        <begin position="41"/>
        <end position="161"/>
    </location>
</feature>
<protein>
    <recommendedName>
        <fullName evidence="2">ubiquitinyl hydrolase 1</fullName>
        <ecNumber evidence="2">3.4.19.12</ecNumber>
    </recommendedName>
</protein>
<comment type="catalytic activity">
    <reaction evidence="1">
        <text>Thiol-dependent hydrolysis of ester, thioester, amide, peptide and isopeptide bonds formed by the C-terminal Gly of ubiquitin (a 76-residue protein attached to proteins as an intracellular targeting signal).</text>
        <dbReference type="EC" id="3.4.19.12"/>
    </reaction>
</comment>
<evidence type="ECO:0000313" key="5">
    <source>
        <dbReference type="EMBL" id="CAJ2002075.1"/>
    </source>
</evidence>
<keyword evidence="6" id="KW-1185">Reference proteome</keyword>
<evidence type="ECO:0000256" key="3">
    <source>
        <dbReference type="ARBA" id="ARBA00022801"/>
    </source>
</evidence>
<dbReference type="InterPro" id="IPR003323">
    <property type="entry name" value="OTU_dom"/>
</dbReference>
<dbReference type="SUPFAM" id="SSF54001">
    <property type="entry name" value="Cysteine proteinases"/>
    <property type="match status" value="1"/>
</dbReference>
<dbReference type="EMBL" id="CAUOPR010000001">
    <property type="protein sequence ID" value="CAJ2002075.1"/>
    <property type="molecule type" value="Genomic_DNA"/>
</dbReference>
<dbReference type="Proteomes" id="UP001642380">
    <property type="component" value="Unassembled WGS sequence"/>
</dbReference>
<gene>
    <name evidence="5" type="ORF">CCFV1_ORF029</name>
</gene>
<dbReference type="PANTHER" id="PTHR13312">
    <property type="entry name" value="HIV-INDUCED PROTEIN-7-LIKE PROTEASE"/>
    <property type="match status" value="1"/>
</dbReference>
<evidence type="ECO:0000259" key="4">
    <source>
        <dbReference type="PROSITE" id="PS50802"/>
    </source>
</evidence>
<dbReference type="EC" id="3.4.19.12" evidence="2"/>
<dbReference type="Pfam" id="PF02338">
    <property type="entry name" value="OTU"/>
    <property type="match status" value="1"/>
</dbReference>
<evidence type="ECO:0000313" key="6">
    <source>
        <dbReference type="Proteomes" id="UP001642380"/>
    </source>
</evidence>
<reference evidence="5 6" key="1">
    <citation type="submission" date="2024-01" db="EMBL/GenBank/DDBJ databases">
        <authorList>
            <person name="Guinet B."/>
        </authorList>
    </citation>
    <scope>NUCLEOTIDE SEQUENCE [LARGE SCALE GENOMIC DNA]</scope>
</reference>
<proteinExistence type="predicted"/>
<comment type="caution">
    <text evidence="5">The sequence shown here is derived from an EMBL/GenBank/DDBJ whole genome shotgun (WGS) entry which is preliminary data.</text>
</comment>
<evidence type="ECO:0000256" key="2">
    <source>
        <dbReference type="ARBA" id="ARBA00012759"/>
    </source>
</evidence>
<keyword evidence="3" id="KW-0378">Hydrolase</keyword>
<evidence type="ECO:0000256" key="1">
    <source>
        <dbReference type="ARBA" id="ARBA00000707"/>
    </source>
</evidence>
<dbReference type="Gene3D" id="3.90.70.80">
    <property type="match status" value="1"/>
</dbReference>
<dbReference type="PROSITE" id="PS50802">
    <property type="entry name" value="OTU"/>
    <property type="match status" value="1"/>
</dbReference>
<dbReference type="InterPro" id="IPR038765">
    <property type="entry name" value="Papain-like_cys_pep_sf"/>
</dbReference>
<dbReference type="CDD" id="cd22744">
    <property type="entry name" value="OTU"/>
    <property type="match status" value="1"/>
</dbReference>
<dbReference type="PANTHER" id="PTHR13312:SF0">
    <property type="entry name" value="UBIQUITIN THIOESTERASE OTU1"/>
    <property type="match status" value="1"/>
</dbReference>
<name>A0ABC8QS14_9VIRU</name>
<sequence length="161" mass="18315">MLLISTLAIFVVVFCILLDVTVAPSVYKQTNGSGDQQQDSNKIVPITGDGNCLFRALAYLILGNQNRYNEIKREVLKEIKKNSHFYMAFMTTEDNKTYFENFKQEGFWGGEIEIAASAAIYRNYTIYIHVDRIDDAKPKIYGSGPQKIKLLFKNAHYSAIV</sequence>